<dbReference type="PANTHER" id="PTHR43774:SF1">
    <property type="entry name" value="PEPTIDE METHIONINE SULFOXIDE REDUCTASE MSRA 2"/>
    <property type="match status" value="1"/>
</dbReference>
<evidence type="ECO:0000256" key="3">
    <source>
        <dbReference type="ARBA" id="ARBA00048782"/>
    </source>
</evidence>
<dbReference type="AlphaFoldDB" id="A0A916W6A0"/>
<sequence>MGVDAARKEPIPAPVVDEPHGAKQETAVFAGGCFWGVQTTFEHMKGVVDATAGYSGGSAETATYGQVSSETTGHAESVKVVFDPAKISYGTMLRVFFSVVHDPTQLNRQGPDVGTSYRSVIFYTSPEQEKIAKAYIAQLDAAKVFPRPIVTEVVPLKAFYDAEEYHQDYAEKNPENPYIQICDVPKVKALKEQFPELFKDYTGRK</sequence>
<feature type="active site" evidence="4">
    <location>
        <position position="33"/>
    </location>
</feature>
<keyword evidence="7" id="KW-1185">Reference proteome</keyword>
<feature type="domain" description="Peptide methionine sulphoxide reductase MsrA" evidence="5">
    <location>
        <begin position="26"/>
        <end position="179"/>
    </location>
</feature>
<dbReference type="PANTHER" id="PTHR43774">
    <property type="entry name" value="PEPTIDE METHIONINE SULFOXIDE REDUCTASE"/>
    <property type="match status" value="1"/>
</dbReference>
<name>A0A916W6A0_9BACT</name>
<protein>
    <recommendedName>
        <fullName evidence="4">Peptide methionine sulfoxide reductase MsrA</fullName>
        <shortName evidence="4">Protein-methionine-S-oxide reductase</shortName>
        <ecNumber evidence="4">1.8.4.11</ecNumber>
    </recommendedName>
    <alternativeName>
        <fullName evidence="4">Peptide-methionine (S)-S-oxide reductase</fullName>
        <shortName evidence="4">Peptide Met(O) reductase</shortName>
    </alternativeName>
</protein>
<evidence type="ECO:0000313" key="6">
    <source>
        <dbReference type="EMBL" id="GGA69693.1"/>
    </source>
</evidence>
<comment type="catalytic activity">
    <reaction evidence="2 4">
        <text>L-methionyl-[protein] + [thioredoxin]-disulfide + H2O = L-methionyl-(S)-S-oxide-[protein] + [thioredoxin]-dithiol</text>
        <dbReference type="Rhea" id="RHEA:14217"/>
        <dbReference type="Rhea" id="RHEA-COMP:10698"/>
        <dbReference type="Rhea" id="RHEA-COMP:10700"/>
        <dbReference type="Rhea" id="RHEA-COMP:12313"/>
        <dbReference type="Rhea" id="RHEA-COMP:12315"/>
        <dbReference type="ChEBI" id="CHEBI:15377"/>
        <dbReference type="ChEBI" id="CHEBI:16044"/>
        <dbReference type="ChEBI" id="CHEBI:29950"/>
        <dbReference type="ChEBI" id="CHEBI:44120"/>
        <dbReference type="ChEBI" id="CHEBI:50058"/>
        <dbReference type="EC" id="1.8.4.11"/>
    </reaction>
</comment>
<dbReference type="Proteomes" id="UP000648801">
    <property type="component" value="Unassembled WGS sequence"/>
</dbReference>
<dbReference type="EMBL" id="BMJB01000001">
    <property type="protein sequence ID" value="GGA69693.1"/>
    <property type="molecule type" value="Genomic_DNA"/>
</dbReference>
<evidence type="ECO:0000256" key="1">
    <source>
        <dbReference type="ARBA" id="ARBA00023002"/>
    </source>
</evidence>
<dbReference type="InterPro" id="IPR002569">
    <property type="entry name" value="Met_Sox_Rdtase_MsrA_dom"/>
</dbReference>
<comment type="catalytic activity">
    <reaction evidence="3 4">
        <text>[thioredoxin]-disulfide + L-methionine + H2O = L-methionine (S)-S-oxide + [thioredoxin]-dithiol</text>
        <dbReference type="Rhea" id="RHEA:19993"/>
        <dbReference type="Rhea" id="RHEA-COMP:10698"/>
        <dbReference type="Rhea" id="RHEA-COMP:10700"/>
        <dbReference type="ChEBI" id="CHEBI:15377"/>
        <dbReference type="ChEBI" id="CHEBI:29950"/>
        <dbReference type="ChEBI" id="CHEBI:50058"/>
        <dbReference type="ChEBI" id="CHEBI:57844"/>
        <dbReference type="ChEBI" id="CHEBI:58772"/>
        <dbReference type="EC" id="1.8.4.11"/>
    </reaction>
</comment>
<comment type="caution">
    <text evidence="6">The sequence shown here is derived from an EMBL/GenBank/DDBJ whole genome shotgun (WGS) entry which is preliminary data.</text>
</comment>
<evidence type="ECO:0000313" key="7">
    <source>
        <dbReference type="Proteomes" id="UP000648801"/>
    </source>
</evidence>
<dbReference type="InterPro" id="IPR036509">
    <property type="entry name" value="Met_Sox_Rdtase_MsrA_sf"/>
</dbReference>
<dbReference type="HAMAP" id="MF_01401">
    <property type="entry name" value="MsrA"/>
    <property type="match status" value="1"/>
</dbReference>
<reference evidence="6" key="1">
    <citation type="journal article" date="2014" name="Int. J. Syst. Evol. Microbiol.">
        <title>Complete genome sequence of Corynebacterium casei LMG S-19264T (=DSM 44701T), isolated from a smear-ripened cheese.</title>
        <authorList>
            <consortium name="US DOE Joint Genome Institute (JGI-PGF)"/>
            <person name="Walter F."/>
            <person name="Albersmeier A."/>
            <person name="Kalinowski J."/>
            <person name="Ruckert C."/>
        </authorList>
    </citation>
    <scope>NUCLEOTIDE SEQUENCE</scope>
    <source>
        <strain evidence="6">CGMCC 1.15447</strain>
    </source>
</reference>
<dbReference type="Gene3D" id="3.30.1060.10">
    <property type="entry name" value="Peptide methionine sulphoxide reductase MsrA"/>
    <property type="match status" value="1"/>
</dbReference>
<keyword evidence="1 4" id="KW-0560">Oxidoreductase</keyword>
<reference evidence="6" key="2">
    <citation type="submission" date="2020-09" db="EMBL/GenBank/DDBJ databases">
        <authorList>
            <person name="Sun Q."/>
            <person name="Zhou Y."/>
        </authorList>
    </citation>
    <scope>NUCLEOTIDE SEQUENCE</scope>
    <source>
        <strain evidence="6">CGMCC 1.15447</strain>
    </source>
</reference>
<comment type="function">
    <text evidence="4">Has an important function as a repair enzyme for proteins that have been inactivated by oxidation. Catalyzes the reversible oxidation-reduction of methionine sulfoxide in proteins to methionine.</text>
</comment>
<proteinExistence type="inferred from homology"/>
<dbReference type="Pfam" id="PF01625">
    <property type="entry name" value="PMSR"/>
    <property type="match status" value="1"/>
</dbReference>
<evidence type="ECO:0000256" key="2">
    <source>
        <dbReference type="ARBA" id="ARBA00047806"/>
    </source>
</evidence>
<evidence type="ECO:0000256" key="4">
    <source>
        <dbReference type="HAMAP-Rule" id="MF_01401"/>
    </source>
</evidence>
<comment type="similarity">
    <text evidence="4">Belongs to the MsrA Met sulfoxide reductase family.</text>
</comment>
<dbReference type="EC" id="1.8.4.11" evidence="4"/>
<dbReference type="SUPFAM" id="SSF55068">
    <property type="entry name" value="Peptide methionine sulfoxide reductase"/>
    <property type="match status" value="1"/>
</dbReference>
<dbReference type="NCBIfam" id="TIGR00401">
    <property type="entry name" value="msrA"/>
    <property type="match status" value="1"/>
</dbReference>
<evidence type="ECO:0000259" key="5">
    <source>
        <dbReference type="Pfam" id="PF01625"/>
    </source>
</evidence>
<organism evidence="6 7">
    <name type="scientific">Edaphobacter acidisoli</name>
    <dbReference type="NCBI Taxonomy" id="2040573"/>
    <lineage>
        <taxon>Bacteria</taxon>
        <taxon>Pseudomonadati</taxon>
        <taxon>Acidobacteriota</taxon>
        <taxon>Terriglobia</taxon>
        <taxon>Terriglobales</taxon>
        <taxon>Acidobacteriaceae</taxon>
        <taxon>Edaphobacter</taxon>
    </lineage>
</organism>
<accession>A0A916W6A0</accession>
<gene>
    <name evidence="4 6" type="primary">msrA</name>
    <name evidence="6" type="ORF">GCM10011507_21540</name>
</gene>
<dbReference type="GO" id="GO:0008113">
    <property type="term" value="F:peptide-methionine (S)-S-oxide reductase activity"/>
    <property type="evidence" value="ECO:0007669"/>
    <property type="project" value="UniProtKB-UniRule"/>
</dbReference>